<accession>A0A438HHD0</accession>
<comment type="caution">
    <text evidence="1">The sequence shown here is derived from an EMBL/GenBank/DDBJ whole genome shotgun (WGS) entry which is preliminary data.</text>
</comment>
<gene>
    <name evidence="1" type="primary">RE1_3206</name>
    <name evidence="1" type="ORF">CK203_042049</name>
</gene>
<sequence>MSNEQVCEALMADFEVKNNFSKVKLWVKMIRPAKEQEELYLLEACCGNSNRWFVSFIDACARVTWLYLDLPMTSSMPLHPLVQEALRDEKWRNTMSEDMRALEKNQTWEVVRLPKGKRLVRCKWVFIEKYKADGTLKRYKARLVAKGRGSLHGGSPLGFDGNFSGDSMCRPKKVLYGHKQSYRGWCERFAKVMPRMKDDLEEIKWLNKYHVAEIDIKDLGRLRYFLGIEVTHLNKGIFISQQKNVLDLLKETRMLGCKPANAPIEQTHRLVDDKDEATVD</sequence>
<dbReference type="Proteomes" id="UP000288805">
    <property type="component" value="Unassembled WGS sequence"/>
</dbReference>
<evidence type="ECO:0000313" key="2">
    <source>
        <dbReference type="Proteomes" id="UP000288805"/>
    </source>
</evidence>
<evidence type="ECO:0000313" key="1">
    <source>
        <dbReference type="EMBL" id="RVW83862.1"/>
    </source>
</evidence>
<dbReference type="AlphaFoldDB" id="A0A438HHD0"/>
<organism evidence="1 2">
    <name type="scientific">Vitis vinifera</name>
    <name type="common">Grape</name>
    <dbReference type="NCBI Taxonomy" id="29760"/>
    <lineage>
        <taxon>Eukaryota</taxon>
        <taxon>Viridiplantae</taxon>
        <taxon>Streptophyta</taxon>
        <taxon>Embryophyta</taxon>
        <taxon>Tracheophyta</taxon>
        <taxon>Spermatophyta</taxon>
        <taxon>Magnoliopsida</taxon>
        <taxon>eudicotyledons</taxon>
        <taxon>Gunneridae</taxon>
        <taxon>Pentapetalae</taxon>
        <taxon>rosids</taxon>
        <taxon>Vitales</taxon>
        <taxon>Vitaceae</taxon>
        <taxon>Viteae</taxon>
        <taxon>Vitis</taxon>
    </lineage>
</organism>
<protein>
    <submittedName>
        <fullName evidence="1">Retrovirus-related Pol polyprotein from transposon RE1</fullName>
    </submittedName>
</protein>
<reference evidence="1 2" key="1">
    <citation type="journal article" date="2018" name="PLoS Genet.">
        <title>Population sequencing reveals clonal diversity and ancestral inbreeding in the grapevine cultivar Chardonnay.</title>
        <authorList>
            <person name="Roach M.J."/>
            <person name="Johnson D.L."/>
            <person name="Bohlmann J."/>
            <person name="van Vuuren H.J."/>
            <person name="Jones S.J."/>
            <person name="Pretorius I.S."/>
            <person name="Schmidt S.A."/>
            <person name="Borneman A.R."/>
        </authorList>
    </citation>
    <scope>NUCLEOTIDE SEQUENCE [LARGE SCALE GENOMIC DNA]</scope>
    <source>
        <strain evidence="2">cv. Chardonnay</strain>
        <tissue evidence="1">Leaf</tissue>
    </source>
</reference>
<dbReference type="EMBL" id="QGNW01000222">
    <property type="protein sequence ID" value="RVW83862.1"/>
    <property type="molecule type" value="Genomic_DNA"/>
</dbReference>
<name>A0A438HHD0_VITVI</name>
<proteinExistence type="predicted"/>